<dbReference type="OrthoDB" id="655540at2759"/>
<feature type="transmembrane region" description="Helical" evidence="9">
    <location>
        <begin position="755"/>
        <end position="774"/>
    </location>
</feature>
<feature type="transmembrane region" description="Helical" evidence="9">
    <location>
        <begin position="434"/>
        <end position="455"/>
    </location>
</feature>
<feature type="region of interest" description="Disordered" evidence="8">
    <location>
        <begin position="1"/>
        <end position="63"/>
    </location>
</feature>
<evidence type="ECO:0000256" key="8">
    <source>
        <dbReference type="SAM" id="MobiDB-lite"/>
    </source>
</evidence>
<keyword evidence="6 9" id="KW-1133">Transmembrane helix</keyword>
<feature type="compositionally biased region" description="Low complexity" evidence="8">
    <location>
        <begin position="169"/>
        <end position="181"/>
    </location>
</feature>
<dbReference type="STRING" id="764103.G7EAV3"/>
<protein>
    <recommendedName>
        <fullName evidence="10">Amino acid transporter transmembrane domain-containing protein</fullName>
    </recommendedName>
</protein>
<reference evidence="11 12" key="2">
    <citation type="journal article" date="2012" name="Open Biol.">
        <title>Characteristics of nucleosomes and linker DNA regions on the genome of the basidiomycete Mixia osmundae revealed by mono- and dinucleosome mapping.</title>
        <authorList>
            <person name="Nishida H."/>
            <person name="Kondo S."/>
            <person name="Matsumoto T."/>
            <person name="Suzuki Y."/>
            <person name="Yoshikawa H."/>
            <person name="Taylor T.D."/>
            <person name="Sugiyama J."/>
        </authorList>
    </citation>
    <scope>NUCLEOTIDE SEQUENCE [LARGE SCALE GENOMIC DNA]</scope>
    <source>
        <strain evidence="12">CBS 9802 / IAM 14324 / JCM 22182 / KY 12970</strain>
    </source>
</reference>
<evidence type="ECO:0000256" key="5">
    <source>
        <dbReference type="ARBA" id="ARBA00022970"/>
    </source>
</evidence>
<evidence type="ECO:0000259" key="10">
    <source>
        <dbReference type="Pfam" id="PF01490"/>
    </source>
</evidence>
<feature type="transmembrane region" description="Helical" evidence="9">
    <location>
        <begin position="729"/>
        <end position="749"/>
    </location>
</feature>
<dbReference type="Pfam" id="PF01490">
    <property type="entry name" value="Aa_trans"/>
    <property type="match status" value="1"/>
</dbReference>
<dbReference type="eggNOG" id="KOG1303">
    <property type="taxonomic scope" value="Eukaryota"/>
</dbReference>
<feature type="domain" description="Amino acid transporter transmembrane" evidence="10">
    <location>
        <begin position="354"/>
        <end position="804"/>
    </location>
</feature>
<feature type="compositionally biased region" description="Polar residues" evidence="8">
    <location>
        <begin position="101"/>
        <end position="115"/>
    </location>
</feature>
<organism evidence="11 12">
    <name type="scientific">Mixia osmundae (strain CBS 9802 / IAM 14324 / JCM 22182 / KY 12970)</name>
    <dbReference type="NCBI Taxonomy" id="764103"/>
    <lineage>
        <taxon>Eukaryota</taxon>
        <taxon>Fungi</taxon>
        <taxon>Dikarya</taxon>
        <taxon>Basidiomycota</taxon>
        <taxon>Pucciniomycotina</taxon>
        <taxon>Mixiomycetes</taxon>
        <taxon>Mixiales</taxon>
        <taxon>Mixiaceae</taxon>
        <taxon>Mixia</taxon>
    </lineage>
</organism>
<feature type="transmembrane region" description="Helical" evidence="9">
    <location>
        <begin position="612"/>
        <end position="631"/>
    </location>
</feature>
<evidence type="ECO:0000256" key="9">
    <source>
        <dbReference type="SAM" id="Phobius"/>
    </source>
</evidence>
<feature type="transmembrane region" description="Helical" evidence="9">
    <location>
        <begin position="532"/>
        <end position="551"/>
    </location>
</feature>
<feature type="transmembrane region" description="Helical" evidence="9">
    <location>
        <begin position="467"/>
        <end position="485"/>
    </location>
</feature>
<feature type="compositionally biased region" description="Basic and acidic residues" evidence="8">
    <location>
        <begin position="146"/>
        <end position="158"/>
    </location>
</feature>
<evidence type="ECO:0000256" key="4">
    <source>
        <dbReference type="ARBA" id="ARBA00022692"/>
    </source>
</evidence>
<dbReference type="PANTHER" id="PTHR22950">
    <property type="entry name" value="AMINO ACID TRANSPORTER"/>
    <property type="match status" value="1"/>
</dbReference>
<dbReference type="InParanoid" id="G7EAV3"/>
<keyword evidence="4 9" id="KW-0812">Transmembrane</keyword>
<keyword evidence="7 9" id="KW-0472">Membrane</keyword>
<comment type="caution">
    <text evidence="11">The sequence shown here is derived from an EMBL/GenBank/DDBJ whole genome shotgun (WGS) entry which is preliminary data.</text>
</comment>
<gene>
    <name evidence="11" type="primary">Mo06666</name>
    <name evidence="11" type="ORF">E5Q_06666</name>
</gene>
<feature type="compositionally biased region" description="Basic residues" evidence="8">
    <location>
        <begin position="119"/>
        <end position="129"/>
    </location>
</feature>
<proteinExistence type="inferred from homology"/>
<evidence type="ECO:0000313" key="12">
    <source>
        <dbReference type="Proteomes" id="UP000009131"/>
    </source>
</evidence>
<feature type="compositionally biased region" description="Low complexity" evidence="8">
    <location>
        <begin position="48"/>
        <end position="62"/>
    </location>
</feature>
<dbReference type="PANTHER" id="PTHR22950:SF692">
    <property type="entry name" value="TRANSMEMBRANE AMINO ACID TRANSPORTER FAMILY PROTEIN"/>
    <property type="match status" value="1"/>
</dbReference>
<keyword evidence="5" id="KW-0029">Amino-acid transport</keyword>
<evidence type="ECO:0000256" key="2">
    <source>
        <dbReference type="ARBA" id="ARBA00008066"/>
    </source>
</evidence>
<comment type="similarity">
    <text evidence="2">Belongs to the amino acid/polyamine transporter 2 family.</text>
</comment>
<evidence type="ECO:0000256" key="3">
    <source>
        <dbReference type="ARBA" id="ARBA00022448"/>
    </source>
</evidence>
<comment type="subcellular location">
    <subcellularLocation>
        <location evidence="1">Membrane</location>
        <topology evidence="1">Multi-pass membrane protein</topology>
    </subcellularLocation>
</comment>
<sequence>MALPRNAVPQGQQHADAAASQGRRASAAPPGARAIGTSRQSARRPSHAYAAGQGPQQGQQGAFPSSLSYVWSYARSQTYYGDNLPTSPSFVDRYAPPSFDSLGSRSGRQATSGYGSTAKRSRSKRKRLRQQLQADHGNFDEPDLEAGSRDASEADSHSRTGTSEDDNHSQPSQSDESSDGSSSEDDRLSNHASIPTPFDASLAAATGHLQSWEPEDEWAARARTPSASPKRSQQKRSQPHARLPPTSTPPRRNASEQTPLLSGQTSSVNLGKPGETPAMSPLLPASYASTPSILTPARPSQRGRKAAPSGLGLPARSPPDGVPFPRTNHAVDSAIREHLESKRRITPADEHRGSSTFGQSLFNSINVLIGVGILAEPLAFAYAGWIGGTILLLFCGLITNYSAKVLARILADDPELHTFADIGAKAFGSAARTFISILFCLELSALSVALVVLFGDSMGTLFGPSSTTFKLIGFLIITPTVFLPLRLLSISSLVGIISVICLTVVISIDGGLKAERPGSLAHPMPTNIGPDWHHFPISFGLIMSGFAGHAVMPSLARDMKDPTRFNRMIDMAYVVVAAFYGLLAVFGYLMFGNNVSDEITRDLLRTPGFPQTLTKIAVVLVAINPVCKFALATSPLHSTVDYLLGIDVHQRGHDGHAEPSHPPLRIWPSTSRSLRHQIGSQSTLRHRTSSLLAPDGSIFGPDGPLQSMLSVVSQPLLNSRPPVKRGVRVLVKVATTAVVTLIAILLPQFEVVMSFLGSFSAFVICVIIPVSSLMRIFKSRLSRLEYAVDVGLLAISTIMALVGTTCRKLKLGRIARCIEREQLGSASCSSRLHRTFEALGDLDMCLRAASALTRAALARMKRAPFAGSGAFPEGTSQCGCNLPPDEAGWRHALLVPAYMSC</sequence>
<keyword evidence="3" id="KW-0813">Transport</keyword>
<dbReference type="EMBL" id="BABT02000252">
    <property type="protein sequence ID" value="GAA99963.1"/>
    <property type="molecule type" value="Genomic_DNA"/>
</dbReference>
<keyword evidence="12" id="KW-1185">Reference proteome</keyword>
<feature type="transmembrane region" description="Helical" evidence="9">
    <location>
        <begin position="572"/>
        <end position="592"/>
    </location>
</feature>
<feature type="region of interest" description="Disordered" evidence="8">
    <location>
        <begin position="81"/>
        <end position="326"/>
    </location>
</feature>
<feature type="compositionally biased region" description="Polar residues" evidence="8">
    <location>
        <begin position="255"/>
        <end position="269"/>
    </location>
</feature>
<accession>G7EAV3</accession>
<evidence type="ECO:0000313" key="11">
    <source>
        <dbReference type="EMBL" id="GAA99963.1"/>
    </source>
</evidence>
<dbReference type="GO" id="GO:0005774">
    <property type="term" value="C:vacuolar membrane"/>
    <property type="evidence" value="ECO:0007669"/>
    <property type="project" value="TreeGrafter"/>
</dbReference>
<feature type="transmembrane region" description="Helical" evidence="9">
    <location>
        <begin position="786"/>
        <end position="804"/>
    </location>
</feature>
<dbReference type="GO" id="GO:0015179">
    <property type="term" value="F:L-amino acid transmembrane transporter activity"/>
    <property type="evidence" value="ECO:0007669"/>
    <property type="project" value="TreeGrafter"/>
</dbReference>
<name>G7EAV3_MIXOS</name>
<reference evidence="11 12" key="1">
    <citation type="journal article" date="2011" name="J. Gen. Appl. Microbiol.">
        <title>Draft genome sequencing of the enigmatic basidiomycete Mixia osmundae.</title>
        <authorList>
            <person name="Nishida H."/>
            <person name="Nagatsuka Y."/>
            <person name="Sugiyama J."/>
        </authorList>
    </citation>
    <scope>NUCLEOTIDE SEQUENCE [LARGE SCALE GENOMIC DNA]</scope>
    <source>
        <strain evidence="12">CBS 9802 / IAM 14324 / JCM 22182 / KY 12970</strain>
    </source>
</reference>
<feature type="compositionally biased region" description="Low complexity" evidence="8">
    <location>
        <begin position="15"/>
        <end position="34"/>
    </location>
</feature>
<evidence type="ECO:0000256" key="1">
    <source>
        <dbReference type="ARBA" id="ARBA00004141"/>
    </source>
</evidence>
<feature type="transmembrane region" description="Helical" evidence="9">
    <location>
        <begin position="492"/>
        <end position="512"/>
    </location>
</feature>
<dbReference type="InterPro" id="IPR013057">
    <property type="entry name" value="AA_transpt_TM"/>
</dbReference>
<evidence type="ECO:0000256" key="6">
    <source>
        <dbReference type="ARBA" id="ARBA00022989"/>
    </source>
</evidence>
<dbReference type="Proteomes" id="UP000009131">
    <property type="component" value="Unassembled WGS sequence"/>
</dbReference>
<dbReference type="AlphaFoldDB" id="G7EAV3"/>
<evidence type="ECO:0000256" key="7">
    <source>
        <dbReference type="ARBA" id="ARBA00023136"/>
    </source>
</evidence>
<feature type="transmembrane region" description="Helical" evidence="9">
    <location>
        <begin position="379"/>
        <end position="399"/>
    </location>
</feature>
<dbReference type="HOGENOM" id="CLU_009646_8_0_1"/>